<name>A0A392P1E0_9FABA</name>
<comment type="caution">
    <text evidence="1">The sequence shown here is derived from an EMBL/GenBank/DDBJ whole genome shotgun (WGS) entry which is preliminary data.</text>
</comment>
<keyword evidence="2" id="KW-1185">Reference proteome</keyword>
<dbReference type="EMBL" id="LXQA010059802">
    <property type="protein sequence ID" value="MCI05807.1"/>
    <property type="molecule type" value="Genomic_DNA"/>
</dbReference>
<dbReference type="AlphaFoldDB" id="A0A392P1E0"/>
<evidence type="ECO:0000313" key="1">
    <source>
        <dbReference type="EMBL" id="MCI05807.1"/>
    </source>
</evidence>
<sequence length="77" mass="8244">MVVRRGLSSASLLAPQQASAYLVVAMLGLLTADMELFRRPWFHGVCYDGVASSDLAGALARKSFGFANTKINENALP</sequence>
<proteinExistence type="predicted"/>
<organism evidence="1 2">
    <name type="scientific">Trifolium medium</name>
    <dbReference type="NCBI Taxonomy" id="97028"/>
    <lineage>
        <taxon>Eukaryota</taxon>
        <taxon>Viridiplantae</taxon>
        <taxon>Streptophyta</taxon>
        <taxon>Embryophyta</taxon>
        <taxon>Tracheophyta</taxon>
        <taxon>Spermatophyta</taxon>
        <taxon>Magnoliopsida</taxon>
        <taxon>eudicotyledons</taxon>
        <taxon>Gunneridae</taxon>
        <taxon>Pentapetalae</taxon>
        <taxon>rosids</taxon>
        <taxon>fabids</taxon>
        <taxon>Fabales</taxon>
        <taxon>Fabaceae</taxon>
        <taxon>Papilionoideae</taxon>
        <taxon>50 kb inversion clade</taxon>
        <taxon>NPAAA clade</taxon>
        <taxon>Hologalegina</taxon>
        <taxon>IRL clade</taxon>
        <taxon>Trifolieae</taxon>
        <taxon>Trifolium</taxon>
    </lineage>
</organism>
<dbReference type="Proteomes" id="UP000265520">
    <property type="component" value="Unassembled WGS sequence"/>
</dbReference>
<accession>A0A392P1E0</accession>
<reference evidence="1 2" key="1">
    <citation type="journal article" date="2018" name="Front. Plant Sci.">
        <title>Red Clover (Trifolium pratense) and Zigzag Clover (T. medium) - A Picture of Genomic Similarities and Differences.</title>
        <authorList>
            <person name="Dluhosova J."/>
            <person name="Istvanek J."/>
            <person name="Nedelnik J."/>
            <person name="Repkova J."/>
        </authorList>
    </citation>
    <scope>NUCLEOTIDE SEQUENCE [LARGE SCALE GENOMIC DNA]</scope>
    <source>
        <strain evidence="2">cv. 10/8</strain>
        <tissue evidence="1">Leaf</tissue>
    </source>
</reference>
<evidence type="ECO:0000313" key="2">
    <source>
        <dbReference type="Proteomes" id="UP000265520"/>
    </source>
</evidence>
<protein>
    <submittedName>
        <fullName evidence="1">Uncharacterized protein</fullName>
    </submittedName>
</protein>